<comment type="caution">
    <text evidence="12">The sequence shown here is derived from an EMBL/GenBank/DDBJ whole genome shotgun (WGS) entry which is preliminary data.</text>
</comment>
<feature type="region of interest" description="Disordered" evidence="10">
    <location>
        <begin position="54"/>
        <end position="96"/>
    </location>
</feature>
<dbReference type="EMBL" id="JAVJAF010000001">
    <property type="protein sequence ID" value="MDR6235079.1"/>
    <property type="molecule type" value="Genomic_DNA"/>
</dbReference>
<dbReference type="PANTHER" id="PTHR38762:SF1">
    <property type="entry name" value="CRYPTIC OUTER MEMBRANE PORIN BGLH-RELATED"/>
    <property type="match status" value="1"/>
</dbReference>
<evidence type="ECO:0000256" key="3">
    <source>
        <dbReference type="ARBA" id="ARBA00022448"/>
    </source>
</evidence>
<evidence type="ECO:0000256" key="4">
    <source>
        <dbReference type="ARBA" id="ARBA00022452"/>
    </source>
</evidence>
<dbReference type="AlphaFoldDB" id="A0AAJ2EX19"/>
<keyword evidence="4" id="KW-1134">Transmembrane beta strand</keyword>
<evidence type="ECO:0000313" key="12">
    <source>
        <dbReference type="EMBL" id="MDR6235079.1"/>
    </source>
</evidence>
<accession>A0AAJ2EX19</accession>
<dbReference type="InterPro" id="IPR003192">
    <property type="entry name" value="Porin_LamB"/>
</dbReference>
<feature type="chain" id="PRO_5042583148" evidence="11">
    <location>
        <begin position="24"/>
        <end position="547"/>
    </location>
</feature>
<dbReference type="PANTHER" id="PTHR38762">
    <property type="entry name" value="CRYPTIC OUTER MEMBRANE PORIN BGLH-RELATED"/>
    <property type="match status" value="1"/>
</dbReference>
<evidence type="ECO:0000256" key="6">
    <source>
        <dbReference type="ARBA" id="ARBA00023065"/>
    </source>
</evidence>
<dbReference type="GO" id="GO:0015774">
    <property type="term" value="P:polysaccharide transport"/>
    <property type="evidence" value="ECO:0007669"/>
    <property type="project" value="TreeGrafter"/>
</dbReference>
<dbReference type="GO" id="GO:0006811">
    <property type="term" value="P:monoatomic ion transport"/>
    <property type="evidence" value="ECO:0007669"/>
    <property type="project" value="UniProtKB-KW"/>
</dbReference>
<dbReference type="GO" id="GO:0015288">
    <property type="term" value="F:porin activity"/>
    <property type="evidence" value="ECO:0007669"/>
    <property type="project" value="UniProtKB-KW"/>
</dbReference>
<feature type="signal peptide" evidence="11">
    <location>
        <begin position="1"/>
        <end position="23"/>
    </location>
</feature>
<evidence type="ECO:0000256" key="5">
    <source>
        <dbReference type="ARBA" id="ARBA00022692"/>
    </source>
</evidence>
<evidence type="ECO:0000256" key="10">
    <source>
        <dbReference type="SAM" id="MobiDB-lite"/>
    </source>
</evidence>
<dbReference type="InterPro" id="IPR036998">
    <property type="entry name" value="Porin_LamB_sf"/>
</dbReference>
<keyword evidence="3" id="KW-0813">Transport</keyword>
<dbReference type="Pfam" id="PF02264">
    <property type="entry name" value="LamB"/>
    <property type="match status" value="1"/>
</dbReference>
<dbReference type="GO" id="GO:0046930">
    <property type="term" value="C:pore complex"/>
    <property type="evidence" value="ECO:0007669"/>
    <property type="project" value="UniProtKB-KW"/>
</dbReference>
<feature type="compositionally biased region" description="Basic and acidic residues" evidence="10">
    <location>
        <begin position="54"/>
        <end position="65"/>
    </location>
</feature>
<dbReference type="Proteomes" id="UP001268036">
    <property type="component" value="Unassembled WGS sequence"/>
</dbReference>
<evidence type="ECO:0000256" key="11">
    <source>
        <dbReference type="SAM" id="SignalP"/>
    </source>
</evidence>
<evidence type="ECO:0000256" key="2">
    <source>
        <dbReference type="ARBA" id="ARBA00007055"/>
    </source>
</evidence>
<keyword evidence="5" id="KW-0812">Transmembrane</keyword>
<protein>
    <submittedName>
        <fullName evidence="12">Sucrose porin</fullName>
    </submittedName>
</protein>
<keyword evidence="8" id="KW-0472">Membrane</keyword>
<name>A0AAJ2EX19_9PSED</name>
<evidence type="ECO:0000256" key="8">
    <source>
        <dbReference type="ARBA" id="ARBA00023136"/>
    </source>
</evidence>
<keyword evidence="7" id="KW-0626">Porin</keyword>
<dbReference type="GO" id="GO:0009279">
    <property type="term" value="C:cell outer membrane"/>
    <property type="evidence" value="ECO:0007669"/>
    <property type="project" value="UniProtKB-SubCell"/>
</dbReference>
<evidence type="ECO:0000256" key="7">
    <source>
        <dbReference type="ARBA" id="ARBA00023114"/>
    </source>
</evidence>
<evidence type="ECO:0000313" key="13">
    <source>
        <dbReference type="Proteomes" id="UP001268036"/>
    </source>
</evidence>
<comment type="similarity">
    <text evidence="2">Belongs to the porin LamB (TC 1.B.3) family.</text>
</comment>
<dbReference type="InterPro" id="IPR050286">
    <property type="entry name" value="G_neg_Bact_CarbUptk_Porin"/>
</dbReference>
<keyword evidence="6" id="KW-0406">Ion transport</keyword>
<feature type="compositionally biased region" description="Low complexity" evidence="10">
    <location>
        <begin position="66"/>
        <end position="94"/>
    </location>
</feature>
<proteinExistence type="inferred from homology"/>
<evidence type="ECO:0000256" key="9">
    <source>
        <dbReference type="ARBA" id="ARBA00023237"/>
    </source>
</evidence>
<sequence>MKAQFYGRGAAASLLLFSPLVLAAPKGLTLEERMAQLESRVVAAESRAAKAEAEVAQLRQDEQAKAAKPAKTTATANATTAGAQATAANTAPKGDQLSLDERMARIEARQLAVGEAPATVKPTDSGFKFGAYARSGFLANGDKAGRGGPGLTPAGSVGGNVGRLGNEPDTYIEAKFSQEQQVENGTRWKYFLMLADGVQTPNVWTAQESNLNVRQAYAELSSLASFKSSPTFRDSTLWAGKRFDRDNFDVHWLDRDIVFLAGTGAGIYDVKPTDYWRLNASLMSRSYGDFGLENGKDTRTYIGTLNQFFDQGRWQVMTSGITSGQNDGRLAQPGAGGNDHRVNLGGQTPGDKGLHTAFTYAQNDFFGREGLFKASLLYGRGLGAELSQVGGDGDLLDNAQSLRLAFYGHTRLSPFWRVAPAVIAERGTDRYMPGDHYRYVTTNLRFSNDITRNFEMQYELTFQNMDIDARGYAGRGLADGNFWKATIAPTFKAQTGDYLLRPELRVFASYMNWTSGLDNFSRSDDLGQPGFKSGGVWQVGTQMEVWF</sequence>
<evidence type="ECO:0000256" key="1">
    <source>
        <dbReference type="ARBA" id="ARBA00004571"/>
    </source>
</evidence>
<reference evidence="12" key="1">
    <citation type="submission" date="2023-08" db="EMBL/GenBank/DDBJ databases">
        <title>Functional and genomic diversity of the sorghum phyllosphere microbiome.</title>
        <authorList>
            <person name="Shade A."/>
        </authorList>
    </citation>
    <scope>NUCLEOTIDE SEQUENCE</scope>
    <source>
        <strain evidence="12">SORGH_AS_0201</strain>
    </source>
</reference>
<comment type="subcellular location">
    <subcellularLocation>
        <location evidence="1">Cell outer membrane</location>
        <topology evidence="1">Multi-pass membrane protein</topology>
    </subcellularLocation>
</comment>
<keyword evidence="11" id="KW-0732">Signal</keyword>
<dbReference type="SUPFAM" id="SSF56935">
    <property type="entry name" value="Porins"/>
    <property type="match status" value="1"/>
</dbReference>
<gene>
    <name evidence="12" type="ORF">QE440_002820</name>
</gene>
<organism evidence="12 13">
    <name type="scientific">Pseudomonas oryzihabitans</name>
    <dbReference type="NCBI Taxonomy" id="47885"/>
    <lineage>
        <taxon>Bacteria</taxon>
        <taxon>Pseudomonadati</taxon>
        <taxon>Pseudomonadota</taxon>
        <taxon>Gammaproteobacteria</taxon>
        <taxon>Pseudomonadales</taxon>
        <taxon>Pseudomonadaceae</taxon>
        <taxon>Pseudomonas</taxon>
    </lineage>
</organism>
<dbReference type="GO" id="GO:0015144">
    <property type="term" value="F:carbohydrate transmembrane transporter activity"/>
    <property type="evidence" value="ECO:0007669"/>
    <property type="project" value="TreeGrafter"/>
</dbReference>
<dbReference type="Gene3D" id="2.40.170.10">
    <property type="entry name" value="Porin, LamB type"/>
    <property type="match status" value="1"/>
</dbReference>
<keyword evidence="9" id="KW-0998">Cell outer membrane</keyword>